<protein>
    <submittedName>
        <fullName evidence="4">Oxidoreductase</fullName>
    </submittedName>
</protein>
<gene>
    <name evidence="4" type="ORF">GPICK_07720</name>
</gene>
<dbReference type="Gene3D" id="3.90.180.10">
    <property type="entry name" value="Medium-chain alcohol dehydrogenases, catalytic domain"/>
    <property type="match status" value="2"/>
</dbReference>
<dbReference type="InterPro" id="IPR051450">
    <property type="entry name" value="Gfo/Idh/MocA_Oxidoreductases"/>
</dbReference>
<feature type="domain" description="GFO/IDH/MocA-like oxidoreductase" evidence="3">
    <location>
        <begin position="552"/>
        <end position="635"/>
    </location>
</feature>
<dbReference type="InterPro" id="IPR011032">
    <property type="entry name" value="GroES-like_sf"/>
</dbReference>
<dbReference type="InterPro" id="IPR000683">
    <property type="entry name" value="Gfo/Idh/MocA-like_OxRdtase_N"/>
</dbReference>
<dbReference type="Gene3D" id="3.40.50.720">
    <property type="entry name" value="NAD(P)-binding Rossmann-like Domain"/>
    <property type="match status" value="2"/>
</dbReference>
<evidence type="ECO:0000313" key="5">
    <source>
        <dbReference type="Proteomes" id="UP000057609"/>
    </source>
</evidence>
<dbReference type="Pfam" id="PF01408">
    <property type="entry name" value="GFO_IDH_MocA"/>
    <property type="match status" value="1"/>
</dbReference>
<dbReference type="EMBL" id="CP009788">
    <property type="protein sequence ID" value="AJE03253.1"/>
    <property type="molecule type" value="Genomic_DNA"/>
</dbReference>
<organism evidence="4 5">
    <name type="scientific">Geobacter pickeringii</name>
    <dbReference type="NCBI Taxonomy" id="345632"/>
    <lineage>
        <taxon>Bacteria</taxon>
        <taxon>Pseudomonadati</taxon>
        <taxon>Thermodesulfobacteriota</taxon>
        <taxon>Desulfuromonadia</taxon>
        <taxon>Geobacterales</taxon>
        <taxon>Geobacteraceae</taxon>
        <taxon>Geobacter</taxon>
    </lineage>
</organism>
<dbReference type="InterPro" id="IPR036291">
    <property type="entry name" value="NAD(P)-bd_dom_sf"/>
</dbReference>
<dbReference type="PANTHER" id="PTHR43377:SF1">
    <property type="entry name" value="BILIVERDIN REDUCTASE A"/>
    <property type="match status" value="1"/>
</dbReference>
<evidence type="ECO:0000259" key="1">
    <source>
        <dbReference type="Pfam" id="PF00107"/>
    </source>
</evidence>
<proteinExistence type="predicted"/>
<dbReference type="SUPFAM" id="SSF55347">
    <property type="entry name" value="Glyceraldehyde-3-phosphate dehydrogenase-like, C-terminal domain"/>
    <property type="match status" value="1"/>
</dbReference>
<dbReference type="OrthoDB" id="9782091at2"/>
<dbReference type="STRING" id="345632.GPICK_07720"/>
<dbReference type="InterPro" id="IPR055170">
    <property type="entry name" value="GFO_IDH_MocA-like_dom"/>
</dbReference>
<evidence type="ECO:0000313" key="4">
    <source>
        <dbReference type="EMBL" id="AJE03253.1"/>
    </source>
</evidence>
<dbReference type="CDD" id="cd08255">
    <property type="entry name" value="2-desacetyl-2-hydroxyethyl_bacteriochlorophyllide_like"/>
    <property type="match status" value="1"/>
</dbReference>
<dbReference type="AlphaFoldDB" id="A0A0B5B937"/>
<feature type="domain" description="Alcohol dehydrogenase-like C-terminal" evidence="1">
    <location>
        <begin position="181"/>
        <end position="300"/>
    </location>
</feature>
<dbReference type="Pfam" id="PF22725">
    <property type="entry name" value="GFO_IDH_MocA_C3"/>
    <property type="match status" value="1"/>
</dbReference>
<reference evidence="4 5" key="1">
    <citation type="journal article" date="2015" name="Genome Announc.">
        <title>Complete Genome of Geobacter pickeringii G13T, a Metal-Reducing Isolate from Sedimentary Kaolin Deposits.</title>
        <authorList>
            <person name="Badalamenti J.P."/>
            <person name="Bond D.R."/>
        </authorList>
    </citation>
    <scope>NUCLEOTIDE SEQUENCE [LARGE SCALE GENOMIC DNA]</scope>
    <source>
        <strain evidence="4 5">G13</strain>
    </source>
</reference>
<dbReference type="GO" id="GO:0000166">
    <property type="term" value="F:nucleotide binding"/>
    <property type="evidence" value="ECO:0007669"/>
    <property type="project" value="InterPro"/>
</dbReference>
<evidence type="ECO:0000259" key="3">
    <source>
        <dbReference type="Pfam" id="PF22725"/>
    </source>
</evidence>
<dbReference type="KEGG" id="gpi:GPICK_07720"/>
<name>A0A0B5B937_9BACT</name>
<dbReference type="SUPFAM" id="SSF51735">
    <property type="entry name" value="NAD(P)-binding Rossmann-fold domains"/>
    <property type="match status" value="2"/>
</dbReference>
<dbReference type="SUPFAM" id="SSF50129">
    <property type="entry name" value="GroES-like"/>
    <property type="match status" value="1"/>
</dbReference>
<accession>A0A0B5B937</accession>
<sequence>MLQLTQKLGSGEMKVLEVPLPALPAGHLLVRTHYSLISAGTEGSTVKTARSGYIGKAKERPQQVRQVIETIRSQGITQTYRAVMKKLDAYSPLGYSCTGEVIAVAPDVTSITIGDLVACGGLSASHAEMVSVPLNLCVRLEPDADLKQAAYNTLGAIALQGVRQADLRLGETCAVIGLGLLGQLVSLILGASGVRIIGIDVDRAMVETARQGGVDLALGRDEDGIEGKIAAFTGGIGCDAVIITAATNSLDPINFAGAIARKRGSVVIVGAVPTGFDREPHYYRKELQVKMSCSYGPGRYDPSYEEKGHDYPAAYVRWTENRNMQAFQELIRSRRIDLGYLTTHTYRLEEAPRAYDMLIERSEPFIGILIEYDREKDLGAVERLSVGKPVPVRGGSSASVGFIGAGSYAQSHLLPNLRECGGVRLAGIVNASGTGTRSVAERFGFDYCAGSGESLLADETINTLFIATRHDSHAAYVTKALRAGKHVFVEKPLCLSEEELCAIAAIHAEQAPHCVLMVGYNRRFSPLARMLRDAFGTGPMAMTYRVNAGAIPVESWIQDPERGGGRIIGEVCHFVDFLTYLNGSLPITVHATALRATPQLLDTVNLTFTFANGSIGTIGYFANGDKGLPKERVEVFANGCSAVLDDFRSLTIYAGGKKREKKLMAQDKGQKAEVEAFIAAIGEGRQAPIPFEEIRSTPLAVFRALESIRSGRCLAVNGDT</sequence>
<feature type="domain" description="Gfo/Idh/MocA-like oxidoreductase N-terminal" evidence="2">
    <location>
        <begin position="400"/>
        <end position="520"/>
    </location>
</feature>
<dbReference type="PANTHER" id="PTHR43377">
    <property type="entry name" value="BILIVERDIN REDUCTASE A"/>
    <property type="match status" value="1"/>
</dbReference>
<dbReference type="RefSeq" id="WP_039741879.1">
    <property type="nucleotide sequence ID" value="NZ_CP009788.1"/>
</dbReference>
<dbReference type="HOGENOM" id="CLU_024115_0_0_7"/>
<evidence type="ECO:0000259" key="2">
    <source>
        <dbReference type="Pfam" id="PF01408"/>
    </source>
</evidence>
<dbReference type="Proteomes" id="UP000057609">
    <property type="component" value="Chromosome"/>
</dbReference>
<keyword evidence="5" id="KW-1185">Reference proteome</keyword>
<dbReference type="Pfam" id="PF00107">
    <property type="entry name" value="ADH_zinc_N"/>
    <property type="match status" value="1"/>
</dbReference>
<dbReference type="Gene3D" id="3.30.360.10">
    <property type="entry name" value="Dihydrodipicolinate Reductase, domain 2"/>
    <property type="match status" value="1"/>
</dbReference>
<dbReference type="InterPro" id="IPR013149">
    <property type="entry name" value="ADH-like_C"/>
</dbReference>